<gene>
    <name evidence="1" type="ORF">TNIN_412071</name>
</gene>
<dbReference type="Proteomes" id="UP000886998">
    <property type="component" value="Unassembled WGS sequence"/>
</dbReference>
<sequence>MVQWPAGYVQSASHSNSVRSEDQVWLRENFADRFLKRFRRDFDSRRTSLHRLAHFYQSCPKVHRGHFIRKSVERE</sequence>
<accession>A0A8X6M927</accession>
<keyword evidence="2" id="KW-1185">Reference proteome</keyword>
<comment type="caution">
    <text evidence="1">The sequence shown here is derived from an EMBL/GenBank/DDBJ whole genome shotgun (WGS) entry which is preliminary data.</text>
</comment>
<evidence type="ECO:0000313" key="2">
    <source>
        <dbReference type="Proteomes" id="UP000886998"/>
    </source>
</evidence>
<reference evidence="1" key="1">
    <citation type="submission" date="2020-08" db="EMBL/GenBank/DDBJ databases">
        <title>Multicomponent nature underlies the extraordinary mechanical properties of spider dragline silk.</title>
        <authorList>
            <person name="Kono N."/>
            <person name="Nakamura H."/>
            <person name="Mori M."/>
            <person name="Yoshida Y."/>
            <person name="Ohtoshi R."/>
            <person name="Malay A.D."/>
            <person name="Moran D.A.P."/>
            <person name="Tomita M."/>
            <person name="Numata K."/>
            <person name="Arakawa K."/>
        </authorList>
    </citation>
    <scope>NUCLEOTIDE SEQUENCE</scope>
</reference>
<name>A0A8X6M927_9ARAC</name>
<dbReference type="AlphaFoldDB" id="A0A8X6M927"/>
<evidence type="ECO:0000313" key="1">
    <source>
        <dbReference type="EMBL" id="GFS32984.1"/>
    </source>
</evidence>
<organism evidence="1 2">
    <name type="scientific">Trichonephila inaurata madagascariensis</name>
    <dbReference type="NCBI Taxonomy" id="2747483"/>
    <lineage>
        <taxon>Eukaryota</taxon>
        <taxon>Metazoa</taxon>
        <taxon>Ecdysozoa</taxon>
        <taxon>Arthropoda</taxon>
        <taxon>Chelicerata</taxon>
        <taxon>Arachnida</taxon>
        <taxon>Araneae</taxon>
        <taxon>Araneomorphae</taxon>
        <taxon>Entelegynae</taxon>
        <taxon>Araneoidea</taxon>
        <taxon>Nephilidae</taxon>
        <taxon>Trichonephila</taxon>
        <taxon>Trichonephila inaurata</taxon>
    </lineage>
</organism>
<dbReference type="EMBL" id="BMAV01024409">
    <property type="protein sequence ID" value="GFS32984.1"/>
    <property type="molecule type" value="Genomic_DNA"/>
</dbReference>
<protein>
    <submittedName>
        <fullName evidence="1">Uncharacterized protein</fullName>
    </submittedName>
</protein>
<proteinExistence type="predicted"/>